<keyword evidence="7" id="KW-1185">Reference proteome</keyword>
<dbReference type="PANTHER" id="PTHR21731:SF1">
    <property type="entry name" value="SYNAPTONEMAL COMPLEX CENTRAL ELEMENT PROTEIN 1-LIKE"/>
    <property type="match status" value="1"/>
</dbReference>
<dbReference type="Proteomes" id="UP000694857">
    <property type="component" value="Chromosome 19"/>
</dbReference>
<evidence type="ECO:0000313" key="8">
    <source>
        <dbReference type="RefSeq" id="XP_036689708.1"/>
    </source>
</evidence>
<feature type="coiled-coil region" evidence="4">
    <location>
        <begin position="224"/>
        <end position="258"/>
    </location>
</feature>
<feature type="compositionally biased region" description="Low complexity" evidence="5">
    <location>
        <begin position="373"/>
        <end position="384"/>
    </location>
</feature>
<gene>
    <name evidence="8" type="primary">SYCE1L</name>
</gene>
<proteinExistence type="inferred from homology"/>
<evidence type="ECO:0000256" key="2">
    <source>
        <dbReference type="ARBA" id="ARBA00023054"/>
    </source>
</evidence>
<organism evidence="7 8">
    <name type="scientific">Balaenoptera musculus</name>
    <name type="common">Blue whale</name>
    <dbReference type="NCBI Taxonomy" id="9771"/>
    <lineage>
        <taxon>Eukaryota</taxon>
        <taxon>Metazoa</taxon>
        <taxon>Chordata</taxon>
        <taxon>Craniata</taxon>
        <taxon>Vertebrata</taxon>
        <taxon>Euteleostomi</taxon>
        <taxon>Mammalia</taxon>
        <taxon>Eutheria</taxon>
        <taxon>Laurasiatheria</taxon>
        <taxon>Artiodactyla</taxon>
        <taxon>Whippomorpha</taxon>
        <taxon>Cetacea</taxon>
        <taxon>Mysticeti</taxon>
        <taxon>Balaenopteridae</taxon>
        <taxon>Balaenoptera</taxon>
    </lineage>
</organism>
<dbReference type="CTD" id="100130958"/>
<keyword evidence="6" id="KW-1133">Transmembrane helix</keyword>
<feature type="transmembrane region" description="Helical" evidence="6">
    <location>
        <begin position="76"/>
        <end position="95"/>
    </location>
</feature>
<protein>
    <submittedName>
        <fullName evidence="8">Synaptonemal complex central element protein 1-like isoform X1</fullName>
    </submittedName>
</protein>
<dbReference type="GO" id="GO:0000795">
    <property type="term" value="C:synaptonemal complex"/>
    <property type="evidence" value="ECO:0007669"/>
    <property type="project" value="InterPro"/>
</dbReference>
<keyword evidence="3" id="KW-0469">Meiosis</keyword>
<keyword evidence="6" id="KW-0812">Transmembrane</keyword>
<dbReference type="RefSeq" id="XP_036689708.1">
    <property type="nucleotide sequence ID" value="XM_036833813.1"/>
</dbReference>
<feature type="region of interest" description="Disordered" evidence="5">
    <location>
        <begin position="284"/>
        <end position="384"/>
    </location>
</feature>
<dbReference type="Pfam" id="PF15233">
    <property type="entry name" value="SYCE1"/>
    <property type="match status" value="1"/>
</dbReference>
<evidence type="ECO:0000256" key="3">
    <source>
        <dbReference type="ARBA" id="ARBA00023254"/>
    </source>
</evidence>
<evidence type="ECO:0000256" key="6">
    <source>
        <dbReference type="SAM" id="Phobius"/>
    </source>
</evidence>
<keyword evidence="6" id="KW-0472">Membrane</keyword>
<name>A0A8B8VY48_BALMU</name>
<evidence type="ECO:0000313" key="7">
    <source>
        <dbReference type="Proteomes" id="UP000694857"/>
    </source>
</evidence>
<dbReference type="AlphaFoldDB" id="A0A8B8VY48"/>
<evidence type="ECO:0000256" key="1">
    <source>
        <dbReference type="ARBA" id="ARBA00010094"/>
    </source>
</evidence>
<comment type="similarity">
    <text evidence="1">Belongs to the SYCE family.</text>
</comment>
<dbReference type="GO" id="GO:0007130">
    <property type="term" value="P:synaptonemal complex assembly"/>
    <property type="evidence" value="ECO:0007669"/>
    <property type="project" value="InterPro"/>
</dbReference>
<dbReference type="KEGG" id="bmus:118885269"/>
<dbReference type="GeneID" id="118885269"/>
<keyword evidence="2 4" id="KW-0175">Coiled coil</keyword>
<dbReference type="InterPro" id="IPR026676">
    <property type="entry name" value="SYCE1"/>
</dbReference>
<reference evidence="8" key="1">
    <citation type="submission" date="2025-08" db="UniProtKB">
        <authorList>
            <consortium name="RefSeq"/>
        </authorList>
    </citation>
    <scope>IDENTIFICATION</scope>
    <source>
        <tissue evidence="8">Epidermis and Blubber</tissue>
    </source>
</reference>
<evidence type="ECO:0000256" key="5">
    <source>
        <dbReference type="SAM" id="MobiDB-lite"/>
    </source>
</evidence>
<sequence>MTSADVPVRTSGSLQGLFPPPARRSSYIIRIASCYLELPFSSQLKLHPNRSTLTAPSKNRIPPSLTPRLDLFLHSLYFYLTWCTFVFLIISTLSINHRHPTQGNPAVLHPFGSYRECAPRAGEAASGWSPAGDGCTVVNGEKVHLEEVLSKKQEALRTLQLHCQRKGSEAQRKYMLAEHMEHISLHNSPITESQGQRKPGLHVEERLEDLTGQHKDPWEFHMLKQRLAWEIRALQSSKEQLLTEERQARAKLETVERRLCSPPEVQSAPAEKDGLKAELEKLGGQVPAQNQTTPEDRAGEVESPGWRPDGPRQSGRDVPGAPLRGGGAGAGRPRGGAGTRKGRRGPAWAGARAPKADSQPPQAGPQLPSEGDLAPPAELALTPP</sequence>
<dbReference type="PANTHER" id="PTHR21731">
    <property type="entry name" value="SYNAPTONEMAL COMPLEX CENTRAL ELEMENT PROTEIN 1-LIKE"/>
    <property type="match status" value="1"/>
</dbReference>
<feature type="compositionally biased region" description="Gly residues" evidence="5">
    <location>
        <begin position="323"/>
        <end position="339"/>
    </location>
</feature>
<accession>A0A8B8VY48</accession>
<evidence type="ECO:0000256" key="4">
    <source>
        <dbReference type="SAM" id="Coils"/>
    </source>
</evidence>
<dbReference type="OrthoDB" id="8931744at2759"/>